<accession>A0A2T0VEC3</accession>
<evidence type="ECO:0000256" key="3">
    <source>
        <dbReference type="ARBA" id="ARBA00022618"/>
    </source>
</evidence>
<evidence type="ECO:0000313" key="12">
    <source>
        <dbReference type="Proteomes" id="UP000237983"/>
    </source>
</evidence>
<dbReference type="PANTHER" id="PTHR37820:SF1">
    <property type="entry name" value="CELL DIVISION PROTEIN FTSQ"/>
    <property type="match status" value="1"/>
</dbReference>
<keyword evidence="7" id="KW-0131">Cell cycle</keyword>
<dbReference type="GO" id="GO:0051301">
    <property type="term" value="P:cell division"/>
    <property type="evidence" value="ECO:0007669"/>
    <property type="project" value="UniProtKB-KW"/>
</dbReference>
<sequence>MKRPEGFDPHSAPEPDAPKARAPKNRGFRTSTPGPDTRLPGKASSDASPDAGAGSKPNPGTGRTAEPEHDRAESVASESPAAVRRRLRKAARARLRFERAEVRRFTRRSRRRRATWITVGAVVATLGVVLAIAVYSPILALREITIEGTSRVSEEDVRAAVEEQMGTPLALIDFDSIHSELAAFPLIRSYVTETVPPNTLRIQVVERAAIGSIERSGSFDEVDPAGVVISSSAERSGLPLIDVGDKGVDSAAFASAVEVLLAMPQEVADKVDVVTATTADDVQLALKETSARVVWGSARSSELKAQVLARMLQLPECASLAIVDVSAPLAPICSPQ</sequence>
<dbReference type="RefSeq" id="WP_106212050.1">
    <property type="nucleotide sequence ID" value="NZ_PVTL01000004.1"/>
</dbReference>
<dbReference type="InterPro" id="IPR050487">
    <property type="entry name" value="FtsQ_DivIB"/>
</dbReference>
<evidence type="ECO:0000256" key="5">
    <source>
        <dbReference type="ARBA" id="ARBA00022989"/>
    </source>
</evidence>
<evidence type="ECO:0000256" key="2">
    <source>
        <dbReference type="ARBA" id="ARBA00022475"/>
    </source>
</evidence>
<keyword evidence="4 9" id="KW-0812">Transmembrane</keyword>
<organism evidence="11 12">
    <name type="scientific">Glaciihabitans tibetensis</name>
    <dbReference type="NCBI Taxonomy" id="1266600"/>
    <lineage>
        <taxon>Bacteria</taxon>
        <taxon>Bacillati</taxon>
        <taxon>Actinomycetota</taxon>
        <taxon>Actinomycetes</taxon>
        <taxon>Micrococcales</taxon>
        <taxon>Microbacteriaceae</taxon>
        <taxon>Glaciihabitans</taxon>
    </lineage>
</organism>
<dbReference type="InterPro" id="IPR034746">
    <property type="entry name" value="POTRA"/>
</dbReference>
<dbReference type="OrthoDB" id="4793367at2"/>
<evidence type="ECO:0000256" key="1">
    <source>
        <dbReference type="ARBA" id="ARBA00004370"/>
    </source>
</evidence>
<dbReference type="PANTHER" id="PTHR37820">
    <property type="entry name" value="CELL DIVISION PROTEIN DIVIB"/>
    <property type="match status" value="1"/>
</dbReference>
<dbReference type="Gene3D" id="3.10.20.310">
    <property type="entry name" value="membrane protein fhac"/>
    <property type="match status" value="1"/>
</dbReference>
<keyword evidence="12" id="KW-1185">Reference proteome</keyword>
<evidence type="ECO:0000256" key="6">
    <source>
        <dbReference type="ARBA" id="ARBA00023136"/>
    </source>
</evidence>
<evidence type="ECO:0000256" key="9">
    <source>
        <dbReference type="SAM" id="Phobius"/>
    </source>
</evidence>
<name>A0A2T0VEC3_9MICO</name>
<feature type="compositionally biased region" description="Low complexity" evidence="8">
    <location>
        <begin position="40"/>
        <end position="56"/>
    </location>
</feature>
<evidence type="ECO:0000313" key="11">
    <source>
        <dbReference type="EMBL" id="PRY68524.1"/>
    </source>
</evidence>
<dbReference type="PROSITE" id="PS51779">
    <property type="entry name" value="POTRA"/>
    <property type="match status" value="1"/>
</dbReference>
<reference evidence="11 12" key="1">
    <citation type="submission" date="2018-03" db="EMBL/GenBank/DDBJ databases">
        <title>Genomic Encyclopedia of Type Strains, Phase III (KMG-III): the genomes of soil and plant-associated and newly described type strains.</title>
        <authorList>
            <person name="Whitman W."/>
        </authorList>
    </citation>
    <scope>NUCLEOTIDE SEQUENCE [LARGE SCALE GENOMIC DNA]</scope>
    <source>
        <strain evidence="11 12">CGMCC 1.12484</strain>
    </source>
</reference>
<protein>
    <submittedName>
        <fullName evidence="11">Cell division protein FtsQ</fullName>
    </submittedName>
</protein>
<feature type="region of interest" description="Disordered" evidence="8">
    <location>
        <begin position="1"/>
        <end position="83"/>
    </location>
</feature>
<evidence type="ECO:0000256" key="7">
    <source>
        <dbReference type="ARBA" id="ARBA00023306"/>
    </source>
</evidence>
<keyword evidence="5 9" id="KW-1133">Transmembrane helix</keyword>
<comment type="subcellular location">
    <subcellularLocation>
        <location evidence="1">Membrane</location>
    </subcellularLocation>
</comment>
<feature type="transmembrane region" description="Helical" evidence="9">
    <location>
        <begin position="114"/>
        <end position="135"/>
    </location>
</feature>
<feature type="domain" description="POTRA" evidence="10">
    <location>
        <begin position="139"/>
        <end position="207"/>
    </location>
</feature>
<dbReference type="InterPro" id="IPR013685">
    <property type="entry name" value="POTRA_FtsQ_type"/>
</dbReference>
<dbReference type="AlphaFoldDB" id="A0A2T0VEC3"/>
<evidence type="ECO:0000256" key="8">
    <source>
        <dbReference type="SAM" id="MobiDB-lite"/>
    </source>
</evidence>
<keyword evidence="3 11" id="KW-0132">Cell division</keyword>
<dbReference type="Proteomes" id="UP000237983">
    <property type="component" value="Unassembled WGS sequence"/>
</dbReference>
<evidence type="ECO:0000256" key="4">
    <source>
        <dbReference type="ARBA" id="ARBA00022692"/>
    </source>
</evidence>
<gene>
    <name evidence="11" type="ORF">B0I08_104226</name>
</gene>
<comment type="caution">
    <text evidence="11">The sequence shown here is derived from an EMBL/GenBank/DDBJ whole genome shotgun (WGS) entry which is preliminary data.</text>
</comment>
<feature type="compositionally biased region" description="Basic and acidic residues" evidence="8">
    <location>
        <begin position="1"/>
        <end position="19"/>
    </location>
</feature>
<proteinExistence type="predicted"/>
<evidence type="ECO:0000259" key="10">
    <source>
        <dbReference type="PROSITE" id="PS51779"/>
    </source>
</evidence>
<dbReference type="Pfam" id="PF08478">
    <property type="entry name" value="POTRA_1"/>
    <property type="match status" value="1"/>
</dbReference>
<keyword evidence="6 9" id="KW-0472">Membrane</keyword>
<keyword evidence="2" id="KW-1003">Cell membrane</keyword>
<dbReference type="EMBL" id="PVTL01000004">
    <property type="protein sequence ID" value="PRY68524.1"/>
    <property type="molecule type" value="Genomic_DNA"/>
</dbReference>
<dbReference type="GO" id="GO:0005886">
    <property type="term" value="C:plasma membrane"/>
    <property type="evidence" value="ECO:0007669"/>
    <property type="project" value="TreeGrafter"/>
</dbReference>